<feature type="transmembrane region" description="Helical" evidence="1">
    <location>
        <begin position="249"/>
        <end position="266"/>
    </location>
</feature>
<feature type="transmembrane region" description="Helical" evidence="1">
    <location>
        <begin position="106"/>
        <end position="127"/>
    </location>
</feature>
<keyword evidence="4" id="KW-1185">Reference proteome</keyword>
<feature type="transmembrane region" description="Helical" evidence="1">
    <location>
        <begin position="189"/>
        <end position="207"/>
    </location>
</feature>
<evidence type="ECO:0000313" key="3">
    <source>
        <dbReference type="EMBL" id="ANG61316.1"/>
    </source>
</evidence>
<keyword evidence="1" id="KW-1133">Transmembrane helix</keyword>
<gene>
    <name evidence="3" type="ORF">A8C75_01775</name>
</gene>
<dbReference type="InterPro" id="IPR000620">
    <property type="entry name" value="EamA_dom"/>
</dbReference>
<dbReference type="PANTHER" id="PTHR22911">
    <property type="entry name" value="ACYL-MALONYL CONDENSING ENZYME-RELATED"/>
    <property type="match status" value="1"/>
</dbReference>
<dbReference type="GO" id="GO:0016020">
    <property type="term" value="C:membrane"/>
    <property type="evidence" value="ECO:0007669"/>
    <property type="project" value="InterPro"/>
</dbReference>
<feature type="domain" description="EamA" evidence="2">
    <location>
        <begin position="161"/>
        <end position="288"/>
    </location>
</feature>
<reference evidence="3 4" key="2">
    <citation type="journal article" date="2018" name="Int. J. Syst. Evol. Microbiol.">
        <title>Marinobacterium aestuarii sp. nov., a benzene-degrading marine bacterium isolated from estuary sediment.</title>
        <authorList>
            <person name="Bae S.S."/>
            <person name="Jung J."/>
            <person name="Chung D."/>
            <person name="Baek K."/>
        </authorList>
    </citation>
    <scope>NUCLEOTIDE SEQUENCE [LARGE SCALE GENOMIC DNA]</scope>
    <source>
        <strain evidence="3 4">ST58-10</strain>
    </source>
</reference>
<feature type="domain" description="EamA" evidence="2">
    <location>
        <begin position="20"/>
        <end position="150"/>
    </location>
</feature>
<dbReference type="SUPFAM" id="SSF103481">
    <property type="entry name" value="Multidrug resistance efflux transporter EmrE"/>
    <property type="match status" value="2"/>
</dbReference>
<keyword evidence="1" id="KW-0812">Transmembrane</keyword>
<dbReference type="InterPro" id="IPR037185">
    <property type="entry name" value="EmrE-like"/>
</dbReference>
<dbReference type="RefSeq" id="WP_067377262.1">
    <property type="nucleotide sequence ID" value="NZ_CP015839.1"/>
</dbReference>
<feature type="transmembrane region" description="Helical" evidence="1">
    <location>
        <begin position="77"/>
        <end position="100"/>
    </location>
</feature>
<keyword evidence="1" id="KW-0472">Membrane</keyword>
<dbReference type="AlphaFoldDB" id="A0A1A9ETT8"/>
<organism evidence="3 4">
    <name type="scientific">Marinobacterium aestuarii</name>
    <dbReference type="NCBI Taxonomy" id="1821621"/>
    <lineage>
        <taxon>Bacteria</taxon>
        <taxon>Pseudomonadati</taxon>
        <taxon>Pseudomonadota</taxon>
        <taxon>Gammaproteobacteria</taxon>
        <taxon>Oceanospirillales</taxon>
        <taxon>Oceanospirillaceae</taxon>
        <taxon>Marinobacterium</taxon>
    </lineage>
</organism>
<feature type="transmembrane region" description="Helical" evidence="1">
    <location>
        <begin position="164"/>
        <end position="180"/>
    </location>
</feature>
<proteinExistence type="predicted"/>
<dbReference type="Pfam" id="PF00892">
    <property type="entry name" value="EamA"/>
    <property type="match status" value="2"/>
</dbReference>
<evidence type="ECO:0000313" key="4">
    <source>
        <dbReference type="Proteomes" id="UP000078070"/>
    </source>
</evidence>
<dbReference type="KEGG" id="mars:A8C75_01775"/>
<protein>
    <recommendedName>
        <fullName evidence="2">EamA domain-containing protein</fullName>
    </recommendedName>
</protein>
<feature type="transmembrane region" description="Helical" evidence="1">
    <location>
        <begin position="134"/>
        <end position="152"/>
    </location>
</feature>
<dbReference type="Proteomes" id="UP000078070">
    <property type="component" value="Chromosome"/>
</dbReference>
<feature type="transmembrane region" description="Helical" evidence="1">
    <location>
        <begin position="219"/>
        <end position="237"/>
    </location>
</feature>
<evidence type="ECO:0000256" key="1">
    <source>
        <dbReference type="SAM" id="Phobius"/>
    </source>
</evidence>
<feature type="transmembrane region" description="Helical" evidence="1">
    <location>
        <begin position="21"/>
        <end position="39"/>
    </location>
</feature>
<evidence type="ECO:0000259" key="2">
    <source>
        <dbReference type="Pfam" id="PF00892"/>
    </source>
</evidence>
<feature type="transmembrane region" description="Helical" evidence="1">
    <location>
        <begin position="51"/>
        <end position="68"/>
    </location>
</feature>
<sequence>MSVTSKTASVPLGHYDDHAKGMLIAACGILVLSFDALLIRLADSTSYNVTFWRGALTCLTTALLCLCWRQRWPASPMFWLAGIAIASLYGVNTWLFVFSISHTSTANTVVILASAPLFAALFSRLLLHERVLRRTLIAIGVSVIGVMVVFAGSDSANSQSMGDLAALLLAASMGMMFTLLRRFQDLPRLPIIALAGAIAAFISWPLATPLTLEPASYGWLALMGLIQIPLATILVMTAPRYLPSTEVSLFMLLETVLGPIWVWLALGETTTIHTLLGGTAILGAISVNTWLALRKTPGKAPHGLTT</sequence>
<name>A0A1A9ETT8_9GAMM</name>
<dbReference type="EMBL" id="CP015839">
    <property type="protein sequence ID" value="ANG61316.1"/>
    <property type="molecule type" value="Genomic_DNA"/>
</dbReference>
<accession>A0A1A9ETT8</accession>
<feature type="transmembrane region" description="Helical" evidence="1">
    <location>
        <begin position="272"/>
        <end position="293"/>
    </location>
</feature>
<dbReference type="OrthoDB" id="5192439at2"/>
<reference evidence="4" key="1">
    <citation type="submission" date="2016-05" db="EMBL/GenBank/DDBJ databases">
        <authorList>
            <person name="Baek K."/>
            <person name="Yang S.-J."/>
        </authorList>
    </citation>
    <scope>NUCLEOTIDE SEQUENCE [LARGE SCALE GENOMIC DNA]</scope>
    <source>
        <strain evidence="4">ST58-10</strain>
    </source>
</reference>
<dbReference type="STRING" id="1821621.A8C75_01775"/>